<dbReference type="SMART" id="SM00028">
    <property type="entry name" value="TPR"/>
    <property type="match status" value="4"/>
</dbReference>
<name>A0ABT8WZM4_9FLAO</name>
<dbReference type="CDD" id="cd16917">
    <property type="entry name" value="HATPase_UhpB-NarQ-NarX-like"/>
    <property type="match status" value="1"/>
</dbReference>
<dbReference type="InterPro" id="IPR003594">
    <property type="entry name" value="HATPase_dom"/>
</dbReference>
<evidence type="ECO:0000256" key="1">
    <source>
        <dbReference type="ARBA" id="ARBA00000085"/>
    </source>
</evidence>
<evidence type="ECO:0000256" key="9">
    <source>
        <dbReference type="PROSITE-ProRule" id="PRU00339"/>
    </source>
</evidence>
<dbReference type="PANTHER" id="PTHR24421:SF10">
    <property type="entry name" value="NITRATE_NITRITE SENSOR PROTEIN NARQ"/>
    <property type="match status" value="1"/>
</dbReference>
<dbReference type="EC" id="2.7.13.3" evidence="2"/>
<dbReference type="Gene3D" id="1.20.5.1930">
    <property type="match status" value="1"/>
</dbReference>
<keyword evidence="14" id="KW-1185">Reference proteome</keyword>
<evidence type="ECO:0000259" key="12">
    <source>
        <dbReference type="PROSITE" id="PS50109"/>
    </source>
</evidence>
<feature type="transmembrane region" description="Helical" evidence="11">
    <location>
        <begin position="371"/>
        <end position="390"/>
    </location>
</feature>
<evidence type="ECO:0000256" key="10">
    <source>
        <dbReference type="SAM" id="Coils"/>
    </source>
</evidence>
<dbReference type="Pfam" id="PF07730">
    <property type="entry name" value="HisKA_3"/>
    <property type="match status" value="1"/>
</dbReference>
<dbReference type="InterPro" id="IPR005467">
    <property type="entry name" value="His_kinase_dom"/>
</dbReference>
<evidence type="ECO:0000256" key="3">
    <source>
        <dbReference type="ARBA" id="ARBA00022553"/>
    </source>
</evidence>
<dbReference type="InterPro" id="IPR019734">
    <property type="entry name" value="TPR_rpt"/>
</dbReference>
<dbReference type="InterPro" id="IPR011990">
    <property type="entry name" value="TPR-like_helical_dom_sf"/>
</dbReference>
<dbReference type="InterPro" id="IPR050482">
    <property type="entry name" value="Sensor_HK_TwoCompSys"/>
</dbReference>
<proteinExistence type="predicted"/>
<dbReference type="EMBL" id="JAUOEM010000002">
    <property type="protein sequence ID" value="MDO5986829.1"/>
    <property type="molecule type" value="Genomic_DNA"/>
</dbReference>
<keyword evidence="9" id="KW-0802">TPR repeat</keyword>
<comment type="catalytic activity">
    <reaction evidence="1">
        <text>ATP + protein L-histidine = ADP + protein N-phospho-L-histidine.</text>
        <dbReference type="EC" id="2.7.13.3"/>
    </reaction>
</comment>
<comment type="caution">
    <text evidence="13">The sequence shown here is derived from an EMBL/GenBank/DDBJ whole genome shotgun (WGS) entry which is preliminary data.</text>
</comment>
<dbReference type="PANTHER" id="PTHR24421">
    <property type="entry name" value="NITRATE/NITRITE SENSOR PROTEIN NARX-RELATED"/>
    <property type="match status" value="1"/>
</dbReference>
<keyword evidence="11" id="KW-1133">Transmembrane helix</keyword>
<keyword evidence="8" id="KW-0902">Two-component regulatory system</keyword>
<keyword evidence="5" id="KW-0547">Nucleotide-binding</keyword>
<gene>
    <name evidence="13" type="ORF">Q4Q39_05350</name>
</gene>
<evidence type="ECO:0000313" key="13">
    <source>
        <dbReference type="EMBL" id="MDO5986829.1"/>
    </source>
</evidence>
<keyword evidence="4" id="KW-0808">Transferase</keyword>
<feature type="coiled-coil region" evidence="10">
    <location>
        <begin position="469"/>
        <end position="496"/>
    </location>
</feature>
<keyword evidence="6 13" id="KW-0418">Kinase</keyword>
<dbReference type="SUPFAM" id="SSF55874">
    <property type="entry name" value="ATPase domain of HSP90 chaperone/DNA topoisomerase II/histidine kinase"/>
    <property type="match status" value="1"/>
</dbReference>
<evidence type="ECO:0000256" key="8">
    <source>
        <dbReference type="ARBA" id="ARBA00023012"/>
    </source>
</evidence>
<dbReference type="PROSITE" id="PS50005">
    <property type="entry name" value="TPR"/>
    <property type="match status" value="1"/>
</dbReference>
<dbReference type="PROSITE" id="PS50109">
    <property type="entry name" value="HIS_KIN"/>
    <property type="match status" value="1"/>
</dbReference>
<dbReference type="Pfam" id="PF02518">
    <property type="entry name" value="HATPase_c"/>
    <property type="match status" value="1"/>
</dbReference>
<dbReference type="Gene3D" id="1.25.40.10">
    <property type="entry name" value="Tetratricopeptide repeat domain"/>
    <property type="match status" value="1"/>
</dbReference>
<evidence type="ECO:0000256" key="7">
    <source>
        <dbReference type="ARBA" id="ARBA00022840"/>
    </source>
</evidence>
<dbReference type="SUPFAM" id="SSF48452">
    <property type="entry name" value="TPR-like"/>
    <property type="match status" value="2"/>
</dbReference>
<dbReference type="Gene3D" id="3.30.565.10">
    <property type="entry name" value="Histidine kinase-like ATPase, C-terminal domain"/>
    <property type="match status" value="1"/>
</dbReference>
<dbReference type="InterPro" id="IPR036890">
    <property type="entry name" value="HATPase_C_sf"/>
</dbReference>
<evidence type="ECO:0000256" key="5">
    <source>
        <dbReference type="ARBA" id="ARBA00022741"/>
    </source>
</evidence>
<evidence type="ECO:0000256" key="2">
    <source>
        <dbReference type="ARBA" id="ARBA00012438"/>
    </source>
</evidence>
<feature type="domain" description="Histidine kinase" evidence="12">
    <location>
        <begin position="536"/>
        <end position="628"/>
    </location>
</feature>
<dbReference type="RefSeq" id="WP_303281360.1">
    <property type="nucleotide sequence ID" value="NZ_BAABCZ010000005.1"/>
</dbReference>
<evidence type="ECO:0000313" key="14">
    <source>
        <dbReference type="Proteomes" id="UP001176891"/>
    </source>
</evidence>
<dbReference type="InterPro" id="IPR011712">
    <property type="entry name" value="Sig_transdc_His_kin_sub3_dim/P"/>
</dbReference>
<protein>
    <recommendedName>
        <fullName evidence="2">histidine kinase</fullName>
        <ecNumber evidence="2">2.7.13.3</ecNumber>
    </recommendedName>
</protein>
<reference evidence="13" key="1">
    <citation type="submission" date="2023-07" db="EMBL/GenBank/DDBJ databases">
        <title>Two novel species in the genus Flavivirga.</title>
        <authorList>
            <person name="Kwon K."/>
        </authorList>
    </citation>
    <scope>NUCLEOTIDE SEQUENCE</scope>
    <source>
        <strain evidence="13">KACC 14157</strain>
    </source>
</reference>
<dbReference type="GO" id="GO:0016301">
    <property type="term" value="F:kinase activity"/>
    <property type="evidence" value="ECO:0007669"/>
    <property type="project" value="UniProtKB-KW"/>
</dbReference>
<keyword evidence="11" id="KW-0472">Membrane</keyword>
<evidence type="ECO:0000256" key="6">
    <source>
        <dbReference type="ARBA" id="ARBA00022777"/>
    </source>
</evidence>
<feature type="repeat" description="TPR" evidence="9">
    <location>
        <begin position="147"/>
        <end position="180"/>
    </location>
</feature>
<dbReference type="SMART" id="SM00387">
    <property type="entry name" value="HATPase_c"/>
    <property type="match status" value="1"/>
</dbReference>
<keyword evidence="7" id="KW-0067">ATP-binding</keyword>
<evidence type="ECO:0000256" key="4">
    <source>
        <dbReference type="ARBA" id="ARBA00022679"/>
    </source>
</evidence>
<keyword evidence="3" id="KW-0597">Phosphoprotein</keyword>
<keyword evidence="11" id="KW-0812">Transmembrane</keyword>
<accession>A0ABT8WZM4</accession>
<organism evidence="13 14">
    <name type="scientific">Flavivirga amylovorans</name>
    <dbReference type="NCBI Taxonomy" id="870486"/>
    <lineage>
        <taxon>Bacteria</taxon>
        <taxon>Pseudomonadati</taxon>
        <taxon>Bacteroidota</taxon>
        <taxon>Flavobacteriia</taxon>
        <taxon>Flavobacteriales</taxon>
        <taxon>Flavobacteriaceae</taxon>
        <taxon>Flavivirga</taxon>
    </lineage>
</organism>
<sequence>MRILYAKKASKLSYELEVDSVILNSNKMLMEAYLESKDFNNLKKLSYRNLNLAEKNKDSSAIAYSHYYLGELYRYTFKNDSAYYYYRKAENFFRRFSYDFETVLTLYGISGIQCDERDYKGGESTSIESLVLLDRLRESNDVYKYKSFIYNNLGIVFNELGQYEESIRYHNLSLSLKRSLKGNFERNIGNSINNLINVYSNWEKFDLAIEKYNEILHTTNIINEHPDIYAMSLDNYAYVLFLSKDYSQLPELYLRALKICDGIGEVYKTIIIHQHLAEYYDYKKQKDSALYHGYKAKEISEQFYKDDLLKSLLVLSKIEDDSIAVKHYESYINLNDSIQREERLKRNKYARIEFETDQYIKETKRLSTQNILITIIGGILILVLGLLYFIRVQRSKNKTLIFASEQEKANQEIYKLMLQQQTKQEEGRLQERHRIAQDLHDGILGRLFGTRMAMGFLDIKGDEATLNTYKEFADELQDIEKEVREVSHALKKENELSKTSFQSILEEYIEKQSVIVGFSCKLKKDDGVNFELLHDGQKVEIYRIIQESIQNIIKHANADNVTVSFSLRDNVLEIKIEDDGIGFDTTRNYKGIGLKNIASRVLKLRGNHQIISILNEGTELNVSVPVYKRF</sequence>
<evidence type="ECO:0000256" key="11">
    <source>
        <dbReference type="SAM" id="Phobius"/>
    </source>
</evidence>
<keyword evidence="10" id="KW-0175">Coiled coil</keyword>
<dbReference type="Proteomes" id="UP001176891">
    <property type="component" value="Unassembled WGS sequence"/>
</dbReference>